<dbReference type="InterPro" id="IPR007165">
    <property type="entry name" value="Phage_holin_4_2"/>
</dbReference>
<evidence type="ECO:0000313" key="2">
    <source>
        <dbReference type="EMBL" id="PIR68113.1"/>
    </source>
</evidence>
<dbReference type="PANTHER" id="PTHR37309">
    <property type="entry name" value="SLR0284 PROTEIN"/>
    <property type="match status" value="1"/>
</dbReference>
<evidence type="ECO:0008006" key="4">
    <source>
        <dbReference type="Google" id="ProtNLM"/>
    </source>
</evidence>
<dbReference type="AlphaFoldDB" id="A0A2H0TAU7"/>
<reference evidence="3" key="1">
    <citation type="submission" date="2017-09" db="EMBL/GenBank/DDBJ databases">
        <title>Depth-based differentiation of microbial function through sediment-hosted aquifers and enrichment of novel symbionts in the deep terrestrial subsurface.</title>
        <authorList>
            <person name="Probst A.J."/>
            <person name="Ladd B."/>
            <person name="Jarett J.K."/>
            <person name="Geller-Mcgrath D.E."/>
            <person name="Sieber C.M.K."/>
            <person name="Emerson J.B."/>
            <person name="Anantharaman K."/>
            <person name="Thomas B.C."/>
            <person name="Malmstrom R."/>
            <person name="Stieglmeier M."/>
            <person name="Klingl A."/>
            <person name="Woyke T."/>
            <person name="Ryan C.M."/>
            <person name="Banfield J.F."/>
        </authorList>
    </citation>
    <scope>NUCLEOTIDE SEQUENCE [LARGE SCALE GENOMIC DNA]</scope>
</reference>
<comment type="caution">
    <text evidence="2">The sequence shown here is derived from an EMBL/GenBank/DDBJ whole genome shotgun (WGS) entry which is preliminary data.</text>
</comment>
<feature type="transmembrane region" description="Helical" evidence="1">
    <location>
        <begin position="12"/>
        <end position="42"/>
    </location>
</feature>
<gene>
    <name evidence="2" type="ORF">COU49_02970</name>
</gene>
<accession>A0A2H0TAU7</accession>
<keyword evidence="1" id="KW-1133">Transmembrane helix</keyword>
<keyword evidence="1" id="KW-0812">Transmembrane</keyword>
<dbReference type="PANTHER" id="PTHR37309:SF1">
    <property type="entry name" value="SLR0284 PROTEIN"/>
    <property type="match status" value="1"/>
</dbReference>
<dbReference type="Proteomes" id="UP000230094">
    <property type="component" value="Unassembled WGS sequence"/>
</dbReference>
<dbReference type="EMBL" id="PFCQ01000014">
    <property type="protein sequence ID" value="PIR68113.1"/>
    <property type="molecule type" value="Genomic_DNA"/>
</dbReference>
<protein>
    <recommendedName>
        <fullName evidence="4">Phage holin family protein</fullName>
    </recommendedName>
</protein>
<sequence>MNIIINWSISALIILVVAYLLPGVAISGFFVALVVALVLGLINALVRPLFIVMTLPITVFTFGLFIFVINALLIMLTAYIVPGFKVSGFLWALIFSLILSLVNSFVKAPIKNNR</sequence>
<name>A0A2H0TAU7_9BACT</name>
<dbReference type="Pfam" id="PF04020">
    <property type="entry name" value="Phage_holin_4_2"/>
    <property type="match status" value="1"/>
</dbReference>
<feature type="transmembrane region" description="Helical" evidence="1">
    <location>
        <begin position="88"/>
        <end position="106"/>
    </location>
</feature>
<evidence type="ECO:0000256" key="1">
    <source>
        <dbReference type="SAM" id="Phobius"/>
    </source>
</evidence>
<proteinExistence type="predicted"/>
<organism evidence="2 3">
    <name type="scientific">Candidatus Nomurabacteria bacterium CG10_big_fil_rev_8_21_14_0_10_35_16</name>
    <dbReference type="NCBI Taxonomy" id="1974731"/>
    <lineage>
        <taxon>Bacteria</taxon>
        <taxon>Candidatus Nomuraibacteriota</taxon>
    </lineage>
</organism>
<feature type="transmembrane region" description="Helical" evidence="1">
    <location>
        <begin position="49"/>
        <end position="82"/>
    </location>
</feature>
<evidence type="ECO:0000313" key="3">
    <source>
        <dbReference type="Proteomes" id="UP000230094"/>
    </source>
</evidence>
<keyword evidence="1" id="KW-0472">Membrane</keyword>